<keyword evidence="1" id="KW-0175">Coiled coil</keyword>
<feature type="coiled-coil region" evidence="1">
    <location>
        <begin position="812"/>
        <end position="883"/>
    </location>
</feature>
<keyword evidence="4" id="KW-1185">Reference proteome</keyword>
<feature type="compositionally biased region" description="Basic residues" evidence="2">
    <location>
        <begin position="248"/>
        <end position="262"/>
    </location>
</feature>
<feature type="coiled-coil region" evidence="1">
    <location>
        <begin position="333"/>
        <end position="426"/>
    </location>
</feature>
<feature type="region of interest" description="Disordered" evidence="2">
    <location>
        <begin position="646"/>
        <end position="686"/>
    </location>
</feature>
<feature type="compositionally biased region" description="Basic and acidic residues" evidence="2">
    <location>
        <begin position="669"/>
        <end position="683"/>
    </location>
</feature>
<dbReference type="EMBL" id="LSRX01000207">
    <property type="protein sequence ID" value="OLQ04570.1"/>
    <property type="molecule type" value="Genomic_DNA"/>
</dbReference>
<dbReference type="PANTHER" id="PTHR45615">
    <property type="entry name" value="MYOSIN HEAVY CHAIN, NON-MUSCLE"/>
    <property type="match status" value="1"/>
</dbReference>
<proteinExistence type="predicted"/>
<name>A0A1Q9EAW5_SYMMI</name>
<evidence type="ECO:0000313" key="4">
    <source>
        <dbReference type="Proteomes" id="UP000186817"/>
    </source>
</evidence>
<accession>A0A1Q9EAW5</accession>
<protein>
    <submittedName>
        <fullName evidence="3">Uncharacterized protein</fullName>
    </submittedName>
</protein>
<feature type="compositionally biased region" description="Polar residues" evidence="2">
    <location>
        <begin position="298"/>
        <end position="310"/>
    </location>
</feature>
<feature type="compositionally biased region" description="Acidic residues" evidence="2">
    <location>
        <begin position="280"/>
        <end position="293"/>
    </location>
</feature>
<evidence type="ECO:0000313" key="3">
    <source>
        <dbReference type="EMBL" id="OLQ04570.1"/>
    </source>
</evidence>
<feature type="region of interest" description="Disordered" evidence="2">
    <location>
        <begin position="174"/>
        <end position="322"/>
    </location>
</feature>
<feature type="coiled-coil region" evidence="1">
    <location>
        <begin position="604"/>
        <end position="638"/>
    </location>
</feature>
<evidence type="ECO:0000256" key="1">
    <source>
        <dbReference type="SAM" id="Coils"/>
    </source>
</evidence>
<feature type="coiled-coil region" evidence="1">
    <location>
        <begin position="454"/>
        <end position="481"/>
    </location>
</feature>
<gene>
    <name evidence="3" type="ORF">AK812_SmicGene12337</name>
</gene>
<feature type="compositionally biased region" description="Basic and acidic residues" evidence="2">
    <location>
        <begin position="311"/>
        <end position="322"/>
    </location>
</feature>
<dbReference type="Proteomes" id="UP000186817">
    <property type="component" value="Unassembled WGS sequence"/>
</dbReference>
<dbReference type="OrthoDB" id="418088at2759"/>
<dbReference type="PANTHER" id="PTHR45615:SF80">
    <property type="entry name" value="GRIP DOMAIN-CONTAINING PROTEIN"/>
    <property type="match status" value="1"/>
</dbReference>
<reference evidence="3 4" key="1">
    <citation type="submission" date="2016-02" db="EMBL/GenBank/DDBJ databases">
        <title>Genome analysis of coral dinoflagellate symbionts highlights evolutionary adaptations to a symbiotic lifestyle.</title>
        <authorList>
            <person name="Aranda M."/>
            <person name="Li Y."/>
            <person name="Liew Y.J."/>
            <person name="Baumgarten S."/>
            <person name="Simakov O."/>
            <person name="Wilson M."/>
            <person name="Piel J."/>
            <person name="Ashoor H."/>
            <person name="Bougouffa S."/>
            <person name="Bajic V.B."/>
            <person name="Ryu T."/>
            <person name="Ravasi T."/>
            <person name="Bayer T."/>
            <person name="Micklem G."/>
            <person name="Kim H."/>
            <person name="Bhak J."/>
            <person name="Lajeunesse T.C."/>
            <person name="Voolstra C.R."/>
        </authorList>
    </citation>
    <scope>NUCLEOTIDE SEQUENCE [LARGE SCALE GENOMIC DNA]</scope>
    <source>
        <strain evidence="3 4">CCMP2467</strain>
    </source>
</reference>
<sequence length="1388" mass="152211">MSAISAQVMHQDDLPVPAKAKLKLLPPSKELANQAWMQLVQELDLMLTSVVTHHDQDFRARLSHGRLQILHDKLFQCEECGSLQILLSGHLLPPLLDKECRNLQILFSGHLLPILLDKECQSPCFFLHEDMRCLFHVLKELLFPVPALQQEGSAAVAYCHHQCQSQGMEAGAPPFVAAPARPVDATGPVDADAGKYEEGNPDTSDPAVPDTSGRGAPPMPPAKGPMPAGSKQPPARPKPVFSGETAKKRAKRERFKANKAAKKATAAEGAVDASMVDAAAPDDDGGNDDEGAEPPEAASSSRKPLGQSAQKRLDIRAENRKLNSENVTLMQTILAMRETETELRQKVTDLEAEAQEKMRAHKLELKQLEDKLEAVRKMELKQLEEKLGAAGKTELKDLEARHSKAMERLEEQHSKAMERLEASHKKELAARIEEGERKLKQDRAFYQQQLNVYDRDAQLKLQSAKKDAELLEKKAKLVAQDESNQWKVKAMIAEDQVKLLREGTGAGSSGTGKPKPAGRSQRQTAKVVLWIGGVDNALLCKGCYWPVFHWTGALCLISHTQGVWAAGPSAMDTMEELASICSSKRETFQDLEIDEEVLRWMGIVKSLAARILDAECVLEDARNEHRAAQARLDDMVHDRLLEQRQQLKRKSGGGGEPSNVKKPSSGKASMDKGDAAVRPESERQSNCFMSADADASSSDEQWNAFSFLMSAVQVVLPSDRGERDELFVSNIVEWDDLILQVSDKRYLWLFGGSLPSAWWIYSEPLNLCQIGLSAGFIMPIPPGALTPSQRQAAKGQAAMAEQPIVPQGRQEVDEMATKLNEKTAEVDSLKERLESARQAQYQVGVLTRAMEKLEEQQEHAADKQKLQEVVNTLQEKLHFASVRAPDWTGEGLQLDTGDCALDGAAWQPGIDVGLGMQAQVLLCNVYLGLKKLPKQLVNQIITTLPPIRAVRPLISHAAAALLRISGNTINNIVQSVQSNAWAPRDVVPHGRQVECEEEVQPSTRPGQRNKEEILKVLVREALHSSAHGLADDSFLQAVARLTLCGVDTGDKFCSRPFLRLCEFLGAKLLELCDAETMAEKLPGIGVVPPVSIAFDSVSVGDSMYARAETFQILVLSCISPHTGVLGAHFLSCPSSGLAHDGKSQCRLVLHALEQHAARLTKASLQSRIVCMIGGDGGSVRGGVDQRHSSTSAGNYVAAELCPDSEEGQWAEWEGFHRSEAAFRRAIATSEFTKEVYAVARAMSQNFGFGAGRVLLRSVSSLAESQVPGEQSTPACDVGGTRRGIAMQRVASNTLANFRKYALGLHARLHRRKQGRGAGTQTSLVSLGRRLLSPDFVTYCCTFADLMGHQKPFTLSVQSEGGAPWTRWEHYQQKQQASRNDVQNFAVID</sequence>
<feature type="compositionally biased region" description="Low complexity" evidence="2">
    <location>
        <begin position="174"/>
        <end position="185"/>
    </location>
</feature>
<organism evidence="3 4">
    <name type="scientific">Symbiodinium microadriaticum</name>
    <name type="common">Dinoflagellate</name>
    <name type="synonym">Zooxanthella microadriatica</name>
    <dbReference type="NCBI Taxonomy" id="2951"/>
    <lineage>
        <taxon>Eukaryota</taxon>
        <taxon>Sar</taxon>
        <taxon>Alveolata</taxon>
        <taxon>Dinophyceae</taxon>
        <taxon>Suessiales</taxon>
        <taxon>Symbiodiniaceae</taxon>
        <taxon>Symbiodinium</taxon>
    </lineage>
</organism>
<comment type="caution">
    <text evidence="3">The sequence shown here is derived from an EMBL/GenBank/DDBJ whole genome shotgun (WGS) entry which is preliminary data.</text>
</comment>
<evidence type="ECO:0000256" key="2">
    <source>
        <dbReference type="SAM" id="MobiDB-lite"/>
    </source>
</evidence>